<dbReference type="Proteomes" id="UP001165368">
    <property type="component" value="Unassembled WGS sequence"/>
</dbReference>
<keyword evidence="2" id="KW-0378">Hydrolase</keyword>
<dbReference type="RefSeq" id="WP_237821792.1">
    <property type="nucleotide sequence ID" value="NZ_JAKLTQ010000010.1"/>
</dbReference>
<evidence type="ECO:0000256" key="2">
    <source>
        <dbReference type="ARBA" id="ARBA00022801"/>
    </source>
</evidence>
<evidence type="ECO:0000256" key="1">
    <source>
        <dbReference type="ARBA" id="ARBA00022759"/>
    </source>
</evidence>
<dbReference type="SUPFAM" id="SSF56281">
    <property type="entry name" value="Metallo-hydrolase/oxidoreductase"/>
    <property type="match status" value="1"/>
</dbReference>
<name>A0ABS9L8G5_9MICC</name>
<evidence type="ECO:0000313" key="5">
    <source>
        <dbReference type="Proteomes" id="UP001165368"/>
    </source>
</evidence>
<protein>
    <submittedName>
        <fullName evidence="4">MBL fold metallo-hydrolase</fullName>
    </submittedName>
</protein>
<feature type="domain" description="Metallo-beta-lactamase" evidence="3">
    <location>
        <begin position="7"/>
        <end position="219"/>
    </location>
</feature>
<dbReference type="CDD" id="cd07719">
    <property type="entry name" value="arylsulfatase_AtsA-like_MBL-fold"/>
    <property type="match status" value="1"/>
</dbReference>
<keyword evidence="1" id="KW-0540">Nuclease</keyword>
<dbReference type="PANTHER" id="PTHR46018:SF2">
    <property type="entry name" value="ZINC PHOSPHODIESTERASE ELAC PROTEIN 1"/>
    <property type="match status" value="1"/>
</dbReference>
<comment type="caution">
    <text evidence="4">The sequence shown here is derived from an EMBL/GenBank/DDBJ whole genome shotgun (WGS) entry which is preliminary data.</text>
</comment>
<reference evidence="4" key="1">
    <citation type="submission" date="2022-01" db="EMBL/GenBank/DDBJ databases">
        <authorList>
            <person name="Jo J.-H."/>
            <person name="Im W.-T."/>
        </authorList>
    </citation>
    <scope>NUCLEOTIDE SEQUENCE</scope>
    <source>
        <strain evidence="4">I2-34</strain>
    </source>
</reference>
<keyword evidence="5" id="KW-1185">Reference proteome</keyword>
<dbReference type="Pfam" id="PF00753">
    <property type="entry name" value="Lactamase_B"/>
    <property type="match status" value="1"/>
</dbReference>
<accession>A0ABS9L8G5</accession>
<dbReference type="EMBL" id="JAKLTQ010000010">
    <property type="protein sequence ID" value="MCG2622959.1"/>
    <property type="molecule type" value="Genomic_DNA"/>
</dbReference>
<dbReference type="InterPro" id="IPR044094">
    <property type="entry name" value="AtsA-like_MBL-fold"/>
</dbReference>
<proteinExistence type="predicted"/>
<dbReference type="InterPro" id="IPR001279">
    <property type="entry name" value="Metallo-B-lactamas"/>
</dbReference>
<organism evidence="4 5">
    <name type="scientific">Arthrobacter hankyongi</name>
    <dbReference type="NCBI Taxonomy" id="2904801"/>
    <lineage>
        <taxon>Bacteria</taxon>
        <taxon>Bacillati</taxon>
        <taxon>Actinomycetota</taxon>
        <taxon>Actinomycetes</taxon>
        <taxon>Micrococcales</taxon>
        <taxon>Micrococcaceae</taxon>
        <taxon>Arthrobacter</taxon>
    </lineage>
</organism>
<evidence type="ECO:0000313" key="4">
    <source>
        <dbReference type="EMBL" id="MCG2622959.1"/>
    </source>
</evidence>
<keyword evidence="1" id="KW-0255">Endonuclease</keyword>
<dbReference type="InterPro" id="IPR036866">
    <property type="entry name" value="RibonucZ/Hydroxyglut_hydro"/>
</dbReference>
<sequence>MGIASAVVVGDRYYLVDAGEGVGPRLRRSGLGDPLGVVQNGPLRDLRAIFLTHLHSDHISDLNNILSSGLHNGLQRAPEKIQVWGPGNRGALPALFGEGQEPPVVAPDNPTPGTREMVALMVRTFATDYNDRSRDNRFPVPEQLFEGFDVPIPERYLADPNGNPHPRMSPVPFYEDDRVRVSATLVMHAPVFPALAFRFDTEDGAIVISGDTGVSENLVELAEGADILAHEVMDRQWAESLFPQPRDAGSEGLFQHMIRSHTLAEELGPLAERAGVKTLVLHHLVPGNGAPNSWNEAKRGFSGRMIVGQDLDEIGIGRPART</sequence>
<dbReference type="PANTHER" id="PTHR46018">
    <property type="entry name" value="ZINC PHOSPHODIESTERASE ELAC PROTEIN 1"/>
    <property type="match status" value="1"/>
</dbReference>
<gene>
    <name evidence="4" type="ORF">LVY72_13740</name>
</gene>
<dbReference type="Gene3D" id="3.60.15.10">
    <property type="entry name" value="Ribonuclease Z/Hydroxyacylglutathione hydrolase-like"/>
    <property type="match status" value="1"/>
</dbReference>
<evidence type="ECO:0000259" key="3">
    <source>
        <dbReference type="Pfam" id="PF00753"/>
    </source>
</evidence>